<evidence type="ECO:0000313" key="2">
    <source>
        <dbReference type="EMBL" id="ACV80264.1"/>
    </source>
</evidence>
<evidence type="ECO:0000313" key="3">
    <source>
        <dbReference type="Proteomes" id="UP000002218"/>
    </source>
</evidence>
<dbReference type="Proteomes" id="UP000002218">
    <property type="component" value="Chromosome"/>
</dbReference>
<keyword evidence="3" id="KW-1185">Reference proteome</keyword>
<dbReference type="STRING" id="479431.Namu_3972"/>
<reference evidence="3" key="1">
    <citation type="submission" date="2009-09" db="EMBL/GenBank/DDBJ databases">
        <title>The complete genome of Nakamurella multipartita DSM 44233.</title>
        <authorList>
            <consortium name="US DOE Joint Genome Institute (JGI-PGF)"/>
            <person name="Lucas S."/>
            <person name="Copeland A."/>
            <person name="Lapidus A."/>
            <person name="Glavina del Rio T."/>
            <person name="Dalin E."/>
            <person name="Tice H."/>
            <person name="Bruce D."/>
            <person name="Goodwin L."/>
            <person name="Pitluck S."/>
            <person name="Kyrpides N."/>
            <person name="Mavromatis K."/>
            <person name="Ivanova N."/>
            <person name="Ovchinnikova G."/>
            <person name="Sims D."/>
            <person name="Meincke L."/>
            <person name="Brettin T."/>
            <person name="Detter J.C."/>
            <person name="Han C."/>
            <person name="Larimer F."/>
            <person name="Land M."/>
            <person name="Hauser L."/>
            <person name="Markowitz V."/>
            <person name="Cheng J.-F."/>
            <person name="Hugenholtz P."/>
            <person name="Woyke T."/>
            <person name="Wu D."/>
            <person name="Klenk H.-P."/>
            <person name="Eisen J.A."/>
        </authorList>
    </citation>
    <scope>NUCLEOTIDE SEQUENCE [LARGE SCALE GENOMIC DNA]</scope>
    <source>
        <strain evidence="3">ATCC 700099 / DSM 44233 / CIP 104796 / JCM 9543 / NBRC 105858 / Y-104</strain>
    </source>
</reference>
<dbReference type="Gene3D" id="3.40.50.300">
    <property type="entry name" value="P-loop containing nucleotide triphosphate hydrolases"/>
    <property type="match status" value="1"/>
</dbReference>
<dbReference type="SFLD" id="SFLDG01129">
    <property type="entry name" value="C1.5:_HAD__Beta-PGM__Phosphata"/>
    <property type="match status" value="1"/>
</dbReference>
<name>C8XH33_NAKMY</name>
<dbReference type="AlphaFoldDB" id="C8XH33"/>
<dbReference type="PANTHER" id="PTHR43481:SF4">
    <property type="entry name" value="GLYCEROL-1-PHOSPHATE PHOSPHOHYDROLASE 1-RELATED"/>
    <property type="match status" value="1"/>
</dbReference>
<dbReference type="InterPro" id="IPR023214">
    <property type="entry name" value="HAD_sf"/>
</dbReference>
<dbReference type="InterPro" id="IPR006439">
    <property type="entry name" value="HAD-SF_hydro_IA"/>
</dbReference>
<accession>C8XH33</accession>
<proteinExistence type="predicted"/>
<organism evidence="2 3">
    <name type="scientific">Nakamurella multipartita (strain ATCC 700099 / DSM 44233 / CIP 104796 / JCM 9543 / NBRC 105858 / Y-104)</name>
    <name type="common">Microsphaera multipartita</name>
    <dbReference type="NCBI Taxonomy" id="479431"/>
    <lineage>
        <taxon>Bacteria</taxon>
        <taxon>Bacillati</taxon>
        <taxon>Actinomycetota</taxon>
        <taxon>Actinomycetes</taxon>
        <taxon>Nakamurellales</taxon>
        <taxon>Nakamurellaceae</taxon>
        <taxon>Nakamurella</taxon>
    </lineage>
</organism>
<dbReference type="InterPro" id="IPR051806">
    <property type="entry name" value="HAD-like_SPP"/>
</dbReference>
<dbReference type="GO" id="GO:0050308">
    <property type="term" value="F:sugar-phosphatase activity"/>
    <property type="evidence" value="ECO:0007669"/>
    <property type="project" value="TreeGrafter"/>
</dbReference>
<dbReference type="Pfam" id="PF00702">
    <property type="entry name" value="Hydrolase"/>
    <property type="match status" value="1"/>
</dbReference>
<dbReference type="PANTHER" id="PTHR43481">
    <property type="entry name" value="FRUCTOSE-1-PHOSPHATE PHOSPHATASE"/>
    <property type="match status" value="1"/>
</dbReference>
<dbReference type="KEGG" id="nml:Namu_3972"/>
<dbReference type="eggNOG" id="COG0637">
    <property type="taxonomic scope" value="Bacteria"/>
</dbReference>
<dbReference type="HOGENOM" id="CLU_729229_0_0_11"/>
<dbReference type="InterPro" id="IPR036412">
    <property type="entry name" value="HAD-like_sf"/>
</dbReference>
<dbReference type="SFLD" id="SFLDS00003">
    <property type="entry name" value="Haloacid_Dehalogenase"/>
    <property type="match status" value="1"/>
</dbReference>
<feature type="compositionally biased region" description="Basic and acidic residues" evidence="1">
    <location>
        <begin position="109"/>
        <end position="122"/>
    </location>
</feature>
<dbReference type="OrthoDB" id="9800058at2"/>
<sequence length="379" mass="39563">MALAQELGLPVLDLDTLTNPLLDALPVSLLAEHWLSPAHGTAVRDGRYAALRAVAAQVVATAGGAVLVAPFTAELAGGDAWVRLRTALAPTDPLVVWIRGDAELFARRRGQRAAERDRHRPDGPAPVPPAVDHLAVDADLTTAQQVFRVRRALGDRIPVAPDAPILGLDVDALLFDLDGTLADSTASVARCWDRLAREFGAAPALVQANHGQPADVLVGKLVGPDPQAAGRARIRQLEIEDAPSIDRIPGAAELFSSVPESRRAIVTSGVRELAAARLRAAGLPIPATMVTFDDVMRGKPDPEPYLLAASRLGVDPARCLVFEDAPAGIASARAAGCRVVAVLGTAPADELVGAELIVDALDRLTVVPHGSALRLAATG</sequence>
<feature type="region of interest" description="Disordered" evidence="1">
    <location>
        <begin position="109"/>
        <end position="129"/>
    </location>
</feature>
<dbReference type="NCBIfam" id="TIGR01509">
    <property type="entry name" value="HAD-SF-IA-v3"/>
    <property type="match status" value="1"/>
</dbReference>
<dbReference type="InParanoid" id="C8XH33"/>
<dbReference type="InterPro" id="IPR027417">
    <property type="entry name" value="P-loop_NTPase"/>
</dbReference>
<dbReference type="EMBL" id="CP001737">
    <property type="protein sequence ID" value="ACV80264.1"/>
    <property type="molecule type" value="Genomic_DNA"/>
</dbReference>
<keyword evidence="2" id="KW-0378">Hydrolase</keyword>
<dbReference type="Gene3D" id="3.40.50.1000">
    <property type="entry name" value="HAD superfamily/HAD-like"/>
    <property type="match status" value="1"/>
</dbReference>
<reference evidence="2 3" key="2">
    <citation type="journal article" date="2010" name="Stand. Genomic Sci.">
        <title>Complete genome sequence of Nakamurella multipartita type strain (Y-104).</title>
        <authorList>
            <person name="Tice H."/>
            <person name="Mayilraj S."/>
            <person name="Sims D."/>
            <person name="Lapidus A."/>
            <person name="Nolan M."/>
            <person name="Lucas S."/>
            <person name="Glavina Del Rio T."/>
            <person name="Copeland A."/>
            <person name="Cheng J.F."/>
            <person name="Meincke L."/>
            <person name="Bruce D."/>
            <person name="Goodwin L."/>
            <person name="Pitluck S."/>
            <person name="Ivanova N."/>
            <person name="Mavromatis K."/>
            <person name="Ovchinnikova G."/>
            <person name="Pati A."/>
            <person name="Chen A."/>
            <person name="Palaniappan K."/>
            <person name="Land M."/>
            <person name="Hauser L."/>
            <person name="Chang Y.J."/>
            <person name="Jeffries C.D."/>
            <person name="Detter J.C."/>
            <person name="Brettin T."/>
            <person name="Rohde M."/>
            <person name="Goker M."/>
            <person name="Bristow J."/>
            <person name="Eisen J.A."/>
            <person name="Markowitz V."/>
            <person name="Hugenholtz P."/>
            <person name="Kyrpides N.C."/>
            <person name="Klenk H.P."/>
            <person name="Chen F."/>
        </authorList>
    </citation>
    <scope>NUCLEOTIDE SEQUENCE [LARGE SCALE GENOMIC DNA]</scope>
    <source>
        <strain evidence="3">ATCC 700099 / DSM 44233 / CIP 104796 / JCM 9543 / NBRC 105858 / Y-104</strain>
    </source>
</reference>
<gene>
    <name evidence="2" type="ordered locus">Namu_3972</name>
</gene>
<dbReference type="InterPro" id="IPR023198">
    <property type="entry name" value="PGP-like_dom2"/>
</dbReference>
<protein>
    <submittedName>
        <fullName evidence="2">HAD-superfamily hydrolase, subfamily IA, variant 3</fullName>
    </submittedName>
</protein>
<dbReference type="SUPFAM" id="SSF56784">
    <property type="entry name" value="HAD-like"/>
    <property type="match status" value="1"/>
</dbReference>
<evidence type="ECO:0000256" key="1">
    <source>
        <dbReference type="SAM" id="MobiDB-lite"/>
    </source>
</evidence>
<dbReference type="Gene3D" id="1.10.150.240">
    <property type="entry name" value="Putative phosphatase, domain 2"/>
    <property type="match status" value="1"/>
</dbReference>